<name>A0A9N7TNK2_PLEPL</name>
<keyword evidence="2" id="KW-1185">Reference proteome</keyword>
<dbReference type="EMBL" id="CADEAL010000188">
    <property type="protein sequence ID" value="CAB1416067.1"/>
    <property type="molecule type" value="Genomic_DNA"/>
</dbReference>
<proteinExistence type="predicted"/>
<sequence length="160" mass="17705">MFAVQSDLSWNVGRRNEGRRRPLFLPHWLGGWLTAGLSPDPDVSQTLDCSLEHEGFSGNPRALCTPISPKSQEGEEVGESHLHKHILIFQEHGMVRRELCARYRYLNVSHIFRTNFAGACSHNQSLAGEAVGELIGEWYKWGGVGEVAVVVVVVVVGGEN</sequence>
<evidence type="ECO:0000313" key="2">
    <source>
        <dbReference type="Proteomes" id="UP001153269"/>
    </source>
</evidence>
<accession>A0A9N7TNK2</accession>
<gene>
    <name evidence="1" type="ORF">PLEPLA_LOCUS3823</name>
</gene>
<reference evidence="1" key="1">
    <citation type="submission" date="2020-03" db="EMBL/GenBank/DDBJ databases">
        <authorList>
            <person name="Weist P."/>
        </authorList>
    </citation>
    <scope>NUCLEOTIDE SEQUENCE</scope>
</reference>
<organism evidence="1 2">
    <name type="scientific">Pleuronectes platessa</name>
    <name type="common">European plaice</name>
    <dbReference type="NCBI Taxonomy" id="8262"/>
    <lineage>
        <taxon>Eukaryota</taxon>
        <taxon>Metazoa</taxon>
        <taxon>Chordata</taxon>
        <taxon>Craniata</taxon>
        <taxon>Vertebrata</taxon>
        <taxon>Euteleostomi</taxon>
        <taxon>Actinopterygii</taxon>
        <taxon>Neopterygii</taxon>
        <taxon>Teleostei</taxon>
        <taxon>Neoteleostei</taxon>
        <taxon>Acanthomorphata</taxon>
        <taxon>Carangaria</taxon>
        <taxon>Pleuronectiformes</taxon>
        <taxon>Pleuronectoidei</taxon>
        <taxon>Pleuronectidae</taxon>
        <taxon>Pleuronectes</taxon>
    </lineage>
</organism>
<comment type="caution">
    <text evidence="1">The sequence shown here is derived from an EMBL/GenBank/DDBJ whole genome shotgun (WGS) entry which is preliminary data.</text>
</comment>
<dbReference type="AlphaFoldDB" id="A0A9N7TNK2"/>
<protein>
    <submittedName>
        <fullName evidence="1">Uncharacterized protein</fullName>
    </submittedName>
</protein>
<evidence type="ECO:0000313" key="1">
    <source>
        <dbReference type="EMBL" id="CAB1416067.1"/>
    </source>
</evidence>
<dbReference type="Proteomes" id="UP001153269">
    <property type="component" value="Unassembled WGS sequence"/>
</dbReference>